<sequence>MPAGFQVYSLNGNVLMATSDYSNMAYQRTVRLLSRDFAYIHNIDVVGEYPVIVLKQSYRPGGGSFRVAEVNRQKINATTWRIGLCTEWYPANAAWADIMIFGSAADMSINQNAGVQVFKADGKLAFSDRLPYLRVHSTHQVPDYGKGAHGFTVPPNCGIMVTTTSRMGKRGIAGRGGEPGEVFALSEGISLLAGGQGSIAMQSIGVTNEMSTSNWESVYGGGPPMLVFVDLSKLVYS</sequence>
<proteinExistence type="predicted"/>
<protein>
    <submittedName>
        <fullName evidence="1">Uncharacterized protein</fullName>
    </submittedName>
</protein>
<reference evidence="1 2" key="1">
    <citation type="submission" date="2015-07" db="EMBL/GenBank/DDBJ databases">
        <title>Characterization of Pseudomonas aeruginosa phage KPP21 belonging to family Podoviridae genus N4-like viruses, isolated in Japan.</title>
        <authorList>
            <person name="Shigehisa R."/>
            <person name="Uchiyama J."/>
            <person name="Kato S."/>
            <person name="Takemura-Uchiyama I."/>
            <person name="Ujihara T."/>
            <person name="Sakaguchi Y."/>
            <person name="Okamoto N."/>
            <person name="Shimakura H."/>
            <person name="Daibata M."/>
            <person name="Sakaguchi M."/>
            <person name="Matsuzaki S."/>
        </authorList>
    </citation>
    <scope>NUCLEOTIDE SEQUENCE [LARGE SCALE GENOMIC DNA]</scope>
</reference>
<evidence type="ECO:0000313" key="2">
    <source>
        <dbReference type="Proteomes" id="UP000203732"/>
    </source>
</evidence>
<dbReference type="EMBL" id="LC064302">
    <property type="protein sequence ID" value="BAR94657.1"/>
    <property type="molecule type" value="Genomic_DNA"/>
</dbReference>
<dbReference type="KEGG" id="vg:26645314"/>
<evidence type="ECO:0000313" key="1">
    <source>
        <dbReference type="EMBL" id="BAR94657.1"/>
    </source>
</evidence>
<organism evidence="1 2">
    <name type="scientific">Pseudomonas phage KPP21</name>
    <dbReference type="NCBI Taxonomy" id="1678082"/>
    <lineage>
        <taxon>Viruses</taxon>
        <taxon>Duplodnaviria</taxon>
        <taxon>Heunggongvirae</taxon>
        <taxon>Uroviricota</taxon>
        <taxon>Caudoviricetes</taxon>
        <taxon>Schitoviridae</taxon>
        <taxon>Migulavirinae</taxon>
        <taxon>Luzseptimavirus</taxon>
        <taxon>Luzseptimavirus KPP21</taxon>
    </lineage>
</organism>
<dbReference type="OrthoDB" id="30121at10239"/>
<dbReference type="RefSeq" id="YP_009219047.1">
    <property type="nucleotide sequence ID" value="NC_029017.1"/>
</dbReference>
<organismHost>
    <name type="scientific">Pseudomonas aeruginosa</name>
    <dbReference type="NCBI Taxonomy" id="287"/>
</organismHost>
<accession>A0A0H5B3C0</accession>
<dbReference type="GeneID" id="26645314"/>
<keyword evidence="2" id="KW-1185">Reference proteome</keyword>
<dbReference type="Proteomes" id="UP000203732">
    <property type="component" value="Segment"/>
</dbReference>
<name>A0A0H5B3C0_BPK21</name>